<name>A0A498JJY6_MALDO</name>
<evidence type="ECO:0000313" key="2">
    <source>
        <dbReference type="Proteomes" id="UP000290289"/>
    </source>
</evidence>
<reference evidence="1 2" key="1">
    <citation type="submission" date="2018-10" db="EMBL/GenBank/DDBJ databases">
        <title>A high-quality apple genome assembly.</title>
        <authorList>
            <person name="Hu J."/>
        </authorList>
    </citation>
    <scope>NUCLEOTIDE SEQUENCE [LARGE SCALE GENOMIC DNA]</scope>
    <source>
        <strain evidence="2">cv. HFTH1</strain>
        <tissue evidence="1">Young leaf</tissue>
    </source>
</reference>
<gene>
    <name evidence="1" type="ORF">DVH24_023928</name>
</gene>
<dbReference type="PANTHER" id="PTHR34454:SF2">
    <property type="entry name" value="PROTEIN TUNICAMYCIN INDUCED 1"/>
    <property type="match status" value="1"/>
</dbReference>
<comment type="caution">
    <text evidence="1">The sequence shown here is derived from an EMBL/GenBank/DDBJ whole genome shotgun (WGS) entry which is preliminary data.</text>
</comment>
<evidence type="ECO:0000313" key="1">
    <source>
        <dbReference type="EMBL" id="RXH94244.1"/>
    </source>
</evidence>
<dbReference type="EMBL" id="RDQH01000333">
    <property type="protein sequence ID" value="RXH94244.1"/>
    <property type="molecule type" value="Genomic_DNA"/>
</dbReference>
<keyword evidence="2" id="KW-1185">Reference proteome</keyword>
<proteinExistence type="predicted"/>
<dbReference type="PANTHER" id="PTHR34454">
    <property type="entry name" value="TUNICAMYCIN INDUCED PROTEIN"/>
    <property type="match status" value="1"/>
</dbReference>
<organism evidence="1 2">
    <name type="scientific">Malus domestica</name>
    <name type="common">Apple</name>
    <name type="synonym">Pyrus malus</name>
    <dbReference type="NCBI Taxonomy" id="3750"/>
    <lineage>
        <taxon>Eukaryota</taxon>
        <taxon>Viridiplantae</taxon>
        <taxon>Streptophyta</taxon>
        <taxon>Embryophyta</taxon>
        <taxon>Tracheophyta</taxon>
        <taxon>Spermatophyta</taxon>
        <taxon>Magnoliopsida</taxon>
        <taxon>eudicotyledons</taxon>
        <taxon>Gunneridae</taxon>
        <taxon>Pentapetalae</taxon>
        <taxon>rosids</taxon>
        <taxon>fabids</taxon>
        <taxon>Rosales</taxon>
        <taxon>Rosaceae</taxon>
        <taxon>Amygdaloideae</taxon>
        <taxon>Maleae</taxon>
        <taxon>Malus</taxon>
    </lineage>
</organism>
<sequence>MEKRKQFETAKICVAYGFLMIFIGNDNVAIALSITVTKLECVSEQVMYEGDTVSGNFVAMDLRHPRAISVGAIPSVLSLSLISTSELRPPYSTPRAISDLKEAIVEGLGFQVEDLKVSGFDLRDSQMGHSVAYEFDVEMDNKVLPFKLLEDVDCWDYVELPIFRVEDENGLVQKSKSGGGRTP</sequence>
<accession>A0A498JJY6</accession>
<dbReference type="AlphaFoldDB" id="A0A498JJY6"/>
<dbReference type="Proteomes" id="UP000290289">
    <property type="component" value="Chromosome 7"/>
</dbReference>
<protein>
    <submittedName>
        <fullName evidence="1">Uncharacterized protein</fullName>
    </submittedName>
</protein>
<dbReference type="InterPro" id="IPR053283">
    <property type="entry name" value="TUNICAMYCIN_INDUCED_1"/>
</dbReference>